<dbReference type="STRING" id="1454373.ACMU_02985"/>
<dbReference type="Gene3D" id="3.90.1590.10">
    <property type="entry name" value="glutathione-dependent formaldehyde- activating enzyme (gfa)"/>
    <property type="match status" value="1"/>
</dbReference>
<evidence type="ECO:0000313" key="6">
    <source>
        <dbReference type="EMBL" id="KAJ57486.1"/>
    </source>
</evidence>
<evidence type="ECO:0000259" key="5">
    <source>
        <dbReference type="PROSITE" id="PS51891"/>
    </source>
</evidence>
<keyword evidence="4" id="KW-0456">Lyase</keyword>
<dbReference type="GO" id="GO:0016846">
    <property type="term" value="F:carbon-sulfur lyase activity"/>
    <property type="evidence" value="ECO:0007669"/>
    <property type="project" value="InterPro"/>
</dbReference>
<evidence type="ECO:0000256" key="3">
    <source>
        <dbReference type="ARBA" id="ARBA00022833"/>
    </source>
</evidence>
<dbReference type="InterPro" id="IPR006913">
    <property type="entry name" value="CENP-V/GFA"/>
</dbReference>
<sequence>MPTGHCLCGNIRYAFDAPLREPVICHCKQCRRQAGNGWASVSVAEDALTIDGPVRWYRASDAARRGFCGDCGSFLFWAGDGEGEIAVSMGSMDEPTGMMISQHIFVADKGDCYHLNDGLPQRDQ</sequence>
<gene>
    <name evidence="6" type="ORF">ACMU_02985</name>
</gene>
<keyword evidence="2" id="KW-0479">Metal-binding</keyword>
<feature type="domain" description="CENP-V/GFA" evidence="5">
    <location>
        <begin position="2"/>
        <end position="114"/>
    </location>
</feature>
<keyword evidence="7" id="KW-1185">Reference proteome</keyword>
<dbReference type="PANTHER" id="PTHR33337:SF40">
    <property type="entry name" value="CENP-V_GFA DOMAIN-CONTAINING PROTEIN-RELATED"/>
    <property type="match status" value="1"/>
</dbReference>
<protein>
    <submittedName>
        <fullName evidence="6">Aldehyde-activating protein</fullName>
    </submittedName>
</protein>
<dbReference type="SUPFAM" id="SSF51316">
    <property type="entry name" value="Mss4-like"/>
    <property type="match status" value="1"/>
</dbReference>
<dbReference type="OrthoDB" id="9807246at2"/>
<dbReference type="Proteomes" id="UP000026249">
    <property type="component" value="Unassembled WGS sequence"/>
</dbReference>
<reference evidence="6 7" key="1">
    <citation type="submission" date="2014-03" db="EMBL/GenBank/DDBJ databases">
        <title>Draft Genome Sequence of Actibacterium mucosum KCTC 23349, a Marine Alphaproteobacterium with Complex Ionic Requirements Isolated from Mediterranean Seawater at Malvarrosa Beach, Valencia, Spain.</title>
        <authorList>
            <person name="Arahal D.R."/>
            <person name="Shao Z."/>
            <person name="Lai Q."/>
            <person name="Pujalte M.J."/>
        </authorList>
    </citation>
    <scope>NUCLEOTIDE SEQUENCE [LARGE SCALE GENOMIC DNA]</scope>
    <source>
        <strain evidence="6 7">KCTC 23349</strain>
    </source>
</reference>
<dbReference type="PROSITE" id="PS51891">
    <property type="entry name" value="CENP_V_GFA"/>
    <property type="match status" value="1"/>
</dbReference>
<dbReference type="RefSeq" id="WP_035255856.1">
    <property type="nucleotide sequence ID" value="NZ_JFKE01000001.1"/>
</dbReference>
<organism evidence="6 7">
    <name type="scientific">Actibacterium mucosum KCTC 23349</name>
    <dbReference type="NCBI Taxonomy" id="1454373"/>
    <lineage>
        <taxon>Bacteria</taxon>
        <taxon>Pseudomonadati</taxon>
        <taxon>Pseudomonadota</taxon>
        <taxon>Alphaproteobacteria</taxon>
        <taxon>Rhodobacterales</taxon>
        <taxon>Roseobacteraceae</taxon>
        <taxon>Actibacterium</taxon>
    </lineage>
</organism>
<dbReference type="GO" id="GO:0046872">
    <property type="term" value="F:metal ion binding"/>
    <property type="evidence" value="ECO:0007669"/>
    <property type="project" value="UniProtKB-KW"/>
</dbReference>
<dbReference type="InterPro" id="IPR011057">
    <property type="entry name" value="Mss4-like_sf"/>
</dbReference>
<name>A0A037ZM38_9RHOB</name>
<dbReference type="Pfam" id="PF04828">
    <property type="entry name" value="GFA"/>
    <property type="match status" value="1"/>
</dbReference>
<keyword evidence="3" id="KW-0862">Zinc</keyword>
<proteinExistence type="inferred from homology"/>
<accession>A0A037ZM38</accession>
<dbReference type="AlphaFoldDB" id="A0A037ZM38"/>
<evidence type="ECO:0000256" key="2">
    <source>
        <dbReference type="ARBA" id="ARBA00022723"/>
    </source>
</evidence>
<dbReference type="PANTHER" id="PTHR33337">
    <property type="entry name" value="GFA DOMAIN-CONTAINING PROTEIN"/>
    <property type="match status" value="1"/>
</dbReference>
<comment type="similarity">
    <text evidence="1">Belongs to the Gfa family.</text>
</comment>
<evidence type="ECO:0000256" key="1">
    <source>
        <dbReference type="ARBA" id="ARBA00005495"/>
    </source>
</evidence>
<evidence type="ECO:0000256" key="4">
    <source>
        <dbReference type="ARBA" id="ARBA00023239"/>
    </source>
</evidence>
<dbReference type="EMBL" id="JFKE01000001">
    <property type="protein sequence ID" value="KAJ57486.1"/>
    <property type="molecule type" value="Genomic_DNA"/>
</dbReference>
<evidence type="ECO:0000313" key="7">
    <source>
        <dbReference type="Proteomes" id="UP000026249"/>
    </source>
</evidence>
<comment type="caution">
    <text evidence="6">The sequence shown here is derived from an EMBL/GenBank/DDBJ whole genome shotgun (WGS) entry which is preliminary data.</text>
</comment>